<dbReference type="EMBL" id="KC811142">
    <property type="protein sequence ID" value="AGQ19785.1"/>
    <property type="molecule type" value="Genomic_DNA"/>
</dbReference>
<protein>
    <submittedName>
        <fullName evidence="1">MedDCM-OCT-S40-C92-cds18</fullName>
    </submittedName>
</protein>
<name>S5DS49_9ACTN</name>
<reference evidence="1" key="1">
    <citation type="journal article" date="2013" name="Sci. Rep.">
        <title>Metagenomics uncovers a new group of low GC and ultra-small marine Actinobacteria.</title>
        <authorList>
            <person name="Ghai R."/>
            <person name="Mizuno C.M."/>
            <person name="Picazo A."/>
            <person name="Camacho A."/>
            <person name="Rodriguez-Valera F."/>
        </authorList>
    </citation>
    <scope>NUCLEOTIDE SEQUENCE</scope>
</reference>
<dbReference type="AlphaFoldDB" id="S5DS49"/>
<accession>S5DS49</accession>
<evidence type="ECO:0000313" key="1">
    <source>
        <dbReference type="EMBL" id="AGQ19785.1"/>
    </source>
</evidence>
<organism evidence="1">
    <name type="scientific">Candidatus Actinomarina minuta</name>
    <dbReference type="NCBI Taxonomy" id="1389454"/>
    <lineage>
        <taxon>Bacteria</taxon>
        <taxon>Bacillati</taxon>
        <taxon>Actinomycetota</taxon>
        <taxon>Actinomycetes</taxon>
        <taxon>Candidatus Actinomarinidae</taxon>
        <taxon>Candidatus Actinomarinales</taxon>
        <taxon>Candidatus Actinomarineae</taxon>
        <taxon>Candidatus Actinomarinaceae</taxon>
        <taxon>Candidatus Actinomarina</taxon>
    </lineage>
</organism>
<proteinExistence type="predicted"/>
<sequence length="134" mass="15705">MEYNFLLLEDNKLSIKNNGKFLSLNQENLICLEAEYSLISTYEIKGKNLLSSKVLELLKNNEIVINFEKVSSALKELEDNKIIAHLNRKNFRKISFPIYVRSKYLKNYLKVSSLKFELSSFLENSKFQEIELDS</sequence>